<reference evidence="1 2" key="1">
    <citation type="journal article" date="2024" name="BMC Genomics">
        <title>De novo assembly and annotation of Popillia japonica's genome with initial clues to its potential as an invasive pest.</title>
        <authorList>
            <person name="Cucini C."/>
            <person name="Boschi S."/>
            <person name="Funari R."/>
            <person name="Cardaioli E."/>
            <person name="Iannotti N."/>
            <person name="Marturano G."/>
            <person name="Paoli F."/>
            <person name="Bruttini M."/>
            <person name="Carapelli A."/>
            <person name="Frati F."/>
            <person name="Nardi F."/>
        </authorList>
    </citation>
    <scope>NUCLEOTIDE SEQUENCE [LARGE SCALE GENOMIC DNA]</scope>
    <source>
        <strain evidence="1">DMR45628</strain>
    </source>
</reference>
<organism evidence="1 2">
    <name type="scientific">Popillia japonica</name>
    <name type="common">Japanese beetle</name>
    <dbReference type="NCBI Taxonomy" id="7064"/>
    <lineage>
        <taxon>Eukaryota</taxon>
        <taxon>Metazoa</taxon>
        <taxon>Ecdysozoa</taxon>
        <taxon>Arthropoda</taxon>
        <taxon>Hexapoda</taxon>
        <taxon>Insecta</taxon>
        <taxon>Pterygota</taxon>
        <taxon>Neoptera</taxon>
        <taxon>Endopterygota</taxon>
        <taxon>Coleoptera</taxon>
        <taxon>Polyphaga</taxon>
        <taxon>Scarabaeiformia</taxon>
        <taxon>Scarabaeidae</taxon>
        <taxon>Rutelinae</taxon>
        <taxon>Popillia</taxon>
    </lineage>
</organism>
<sequence length="267" mass="30802">MSWNLWEVFNETMSWNLEIEPNTVSLEGFEKIVKGAYRGACFSKEVKSRLQPYWWNEDIDKKRRECTASRRLVTRQKHKQGDTSEIIDVYRKHKKELQKLIRDSKRAHWNGLCEELEKDMWGRGYQIAVKKLIGYASFDLEPNQKKDIIRSLFPERRLARTERALDMEVKWFKLEELERAAQSLRSGKAPGIDGVPPEAIKRAAALAPEVMVRVQRKMLLRLASACRTVSASAVQVVTAMIPIELMVEERTRLGDGQGTKENATPIG</sequence>
<dbReference type="EMBL" id="JASPKY010000184">
    <property type="protein sequence ID" value="KAK9722864.1"/>
    <property type="molecule type" value="Genomic_DNA"/>
</dbReference>
<comment type="caution">
    <text evidence="1">The sequence shown here is derived from an EMBL/GenBank/DDBJ whole genome shotgun (WGS) entry which is preliminary data.</text>
</comment>
<evidence type="ECO:0000313" key="1">
    <source>
        <dbReference type="EMBL" id="KAK9722864.1"/>
    </source>
</evidence>
<proteinExistence type="predicted"/>
<name>A0AAW1KQL3_POPJA</name>
<evidence type="ECO:0008006" key="3">
    <source>
        <dbReference type="Google" id="ProtNLM"/>
    </source>
</evidence>
<gene>
    <name evidence="1" type="ORF">QE152_g19451</name>
</gene>
<protein>
    <recommendedName>
        <fullName evidence="3">Reverse transcriptase</fullName>
    </recommendedName>
</protein>
<dbReference type="AlphaFoldDB" id="A0AAW1KQL3"/>
<evidence type="ECO:0000313" key="2">
    <source>
        <dbReference type="Proteomes" id="UP001458880"/>
    </source>
</evidence>
<accession>A0AAW1KQL3</accession>
<keyword evidence="2" id="KW-1185">Reference proteome</keyword>
<dbReference type="Proteomes" id="UP001458880">
    <property type="component" value="Unassembled WGS sequence"/>
</dbReference>